<dbReference type="AlphaFoldDB" id="X1J287"/>
<evidence type="ECO:0000313" key="1">
    <source>
        <dbReference type="EMBL" id="GAH88816.1"/>
    </source>
</evidence>
<proteinExistence type="predicted"/>
<reference evidence="1" key="1">
    <citation type="journal article" date="2014" name="Front. Microbiol.">
        <title>High frequency of phylogenetically diverse reductive dehalogenase-homologous genes in deep subseafloor sedimentary metagenomes.</title>
        <authorList>
            <person name="Kawai M."/>
            <person name="Futagami T."/>
            <person name="Toyoda A."/>
            <person name="Takaki Y."/>
            <person name="Nishi S."/>
            <person name="Hori S."/>
            <person name="Arai W."/>
            <person name="Tsubouchi T."/>
            <person name="Morono Y."/>
            <person name="Uchiyama I."/>
            <person name="Ito T."/>
            <person name="Fujiyama A."/>
            <person name="Inagaki F."/>
            <person name="Takami H."/>
        </authorList>
    </citation>
    <scope>NUCLEOTIDE SEQUENCE</scope>
    <source>
        <strain evidence="1">Expedition CK06-06</strain>
    </source>
</reference>
<protein>
    <submittedName>
        <fullName evidence="1">Uncharacterized protein</fullName>
    </submittedName>
</protein>
<dbReference type="EMBL" id="BARU01036247">
    <property type="protein sequence ID" value="GAH88816.1"/>
    <property type="molecule type" value="Genomic_DNA"/>
</dbReference>
<accession>X1J287</accession>
<gene>
    <name evidence="1" type="ORF">S03H2_56631</name>
</gene>
<name>X1J287_9ZZZZ</name>
<sequence>MLDENHYPDEKSLKEIAEWDILKHGVQGLLDLVEENTNWPDRQIFITGKKVIHFEYHTGGWSGNEDVINALRQNLLFWSVCWEKSTRGGHYYFKIKSIKVENNIELS</sequence>
<organism evidence="1">
    <name type="scientific">marine sediment metagenome</name>
    <dbReference type="NCBI Taxonomy" id="412755"/>
    <lineage>
        <taxon>unclassified sequences</taxon>
        <taxon>metagenomes</taxon>
        <taxon>ecological metagenomes</taxon>
    </lineage>
</organism>
<comment type="caution">
    <text evidence="1">The sequence shown here is derived from an EMBL/GenBank/DDBJ whole genome shotgun (WGS) entry which is preliminary data.</text>
</comment>